<organism evidence="1 2">
    <name type="scientific">Nonomuraea helvata</name>
    <dbReference type="NCBI Taxonomy" id="37484"/>
    <lineage>
        <taxon>Bacteria</taxon>
        <taxon>Bacillati</taxon>
        <taxon>Actinomycetota</taxon>
        <taxon>Actinomycetes</taxon>
        <taxon>Streptosporangiales</taxon>
        <taxon>Streptosporangiaceae</taxon>
        <taxon>Nonomuraea</taxon>
    </lineage>
</organism>
<dbReference type="Proteomes" id="UP001589532">
    <property type="component" value="Unassembled WGS sequence"/>
</dbReference>
<gene>
    <name evidence="1" type="ORF">ACFFSA_48605</name>
</gene>
<keyword evidence="2" id="KW-1185">Reference proteome</keyword>
<reference evidence="1 2" key="1">
    <citation type="submission" date="2024-09" db="EMBL/GenBank/DDBJ databases">
        <authorList>
            <person name="Sun Q."/>
            <person name="Mori K."/>
        </authorList>
    </citation>
    <scope>NUCLEOTIDE SEQUENCE [LARGE SCALE GENOMIC DNA]</scope>
    <source>
        <strain evidence="1 2">JCM 3143</strain>
    </source>
</reference>
<dbReference type="RefSeq" id="WP_344999244.1">
    <property type="nucleotide sequence ID" value="NZ_BAAAXV010000009.1"/>
</dbReference>
<sequence>MEHSPASTRAYRSMLIGREGLVVAVLRNGKVALLKLDGEWYDLPEGVQRWAVAWDDLAIHEPAGESEVAVQTYVAGFTREGRVLKQHAVVPGTKVAICSSPVKPLPFCGWSLTFSPNAPQACATCLTLLDALDRDGSMVTMPAP</sequence>
<accession>A0ABV5SH19</accession>
<comment type="caution">
    <text evidence="1">The sequence shown here is derived from an EMBL/GenBank/DDBJ whole genome shotgun (WGS) entry which is preliminary data.</text>
</comment>
<evidence type="ECO:0000313" key="1">
    <source>
        <dbReference type="EMBL" id="MFB9630980.1"/>
    </source>
</evidence>
<protein>
    <submittedName>
        <fullName evidence="1">Uncharacterized protein</fullName>
    </submittedName>
</protein>
<name>A0ABV5SH19_9ACTN</name>
<proteinExistence type="predicted"/>
<evidence type="ECO:0000313" key="2">
    <source>
        <dbReference type="Proteomes" id="UP001589532"/>
    </source>
</evidence>
<dbReference type="EMBL" id="JBHMBW010000104">
    <property type="protein sequence ID" value="MFB9630980.1"/>
    <property type="molecule type" value="Genomic_DNA"/>
</dbReference>